<dbReference type="RefSeq" id="WP_012238798.1">
    <property type="nucleotide sequence ID" value="NC_010162.1"/>
</dbReference>
<sequence length="397" mass="40784">MGFWPFGGREPANVESASQVVTAGTHRETLRGKLTLYFKEPQTRSAADRAAERCAQIAGDLLRENAEREALVGKEAELAAAIAARAPRGLPGLRAIELASLHVVTERTTQSRRGEPAPPVQDPARIAGARAPSNKPSPGGVSRTTGVPPASSRALAQASGAPPAVGRSTPSSIPPPISVRSPPSSGAQRARAAGASAARASSPGLIGSPPTVIAAALAPLLRDASTRLLLGCLRAHDLIIVRRVAIDPGAADQLAALLPVSEAPPGEFEASRAAEISRWHTVLGSPVISQLRTESCAISAQKARAALGAANIAAGVAGELIDALCRTAFPGLALSSAHVDRYAEQDLSELAAESMARILRHPNSRPLRLALGPLLDAVHGDVDGISRLAKASLGSAH</sequence>
<dbReference type="AlphaFoldDB" id="A9GGM2"/>
<organism evidence="2 3">
    <name type="scientific">Sorangium cellulosum (strain So ce56)</name>
    <name type="common">Polyangium cellulosum (strain So ce56)</name>
    <dbReference type="NCBI Taxonomy" id="448385"/>
    <lineage>
        <taxon>Bacteria</taxon>
        <taxon>Pseudomonadati</taxon>
        <taxon>Myxococcota</taxon>
        <taxon>Polyangia</taxon>
        <taxon>Polyangiales</taxon>
        <taxon>Polyangiaceae</taxon>
        <taxon>Sorangium</taxon>
    </lineage>
</organism>
<evidence type="ECO:0000313" key="2">
    <source>
        <dbReference type="EMBL" id="CAN96344.1"/>
    </source>
</evidence>
<gene>
    <name evidence="2" type="ordered locus">sce6177</name>
</gene>
<dbReference type="BioCyc" id="SCEL448385:SCE_RS31730-MONOMER"/>
<accession>A9GGM2</accession>
<keyword evidence="3" id="KW-1185">Reference proteome</keyword>
<dbReference type="KEGG" id="scl:sce6177"/>
<proteinExistence type="predicted"/>
<dbReference type="EMBL" id="AM746676">
    <property type="protein sequence ID" value="CAN96344.1"/>
    <property type="molecule type" value="Genomic_DNA"/>
</dbReference>
<dbReference type="Proteomes" id="UP000002139">
    <property type="component" value="Chromosome"/>
</dbReference>
<protein>
    <submittedName>
        <fullName evidence="2">Uncharacterized protein</fullName>
    </submittedName>
</protein>
<name>A9GGM2_SORC5</name>
<dbReference type="STRING" id="448385.sce6177"/>
<evidence type="ECO:0000313" key="3">
    <source>
        <dbReference type="Proteomes" id="UP000002139"/>
    </source>
</evidence>
<dbReference type="OrthoDB" id="5499092at2"/>
<reference evidence="2 3" key="1">
    <citation type="journal article" date="2007" name="Nat. Biotechnol.">
        <title>Complete genome sequence of the myxobacterium Sorangium cellulosum.</title>
        <authorList>
            <person name="Schneiker S."/>
            <person name="Perlova O."/>
            <person name="Kaiser O."/>
            <person name="Gerth K."/>
            <person name="Alici A."/>
            <person name="Altmeyer M.O."/>
            <person name="Bartels D."/>
            <person name="Bekel T."/>
            <person name="Beyer S."/>
            <person name="Bode E."/>
            <person name="Bode H.B."/>
            <person name="Bolten C.J."/>
            <person name="Choudhuri J.V."/>
            <person name="Doss S."/>
            <person name="Elnakady Y.A."/>
            <person name="Frank B."/>
            <person name="Gaigalat L."/>
            <person name="Goesmann A."/>
            <person name="Groeger C."/>
            <person name="Gross F."/>
            <person name="Jelsbak L."/>
            <person name="Jelsbak L."/>
            <person name="Kalinowski J."/>
            <person name="Kegler C."/>
            <person name="Knauber T."/>
            <person name="Konietzny S."/>
            <person name="Kopp M."/>
            <person name="Krause L."/>
            <person name="Krug D."/>
            <person name="Linke B."/>
            <person name="Mahmud T."/>
            <person name="Martinez-Arias R."/>
            <person name="McHardy A.C."/>
            <person name="Merai M."/>
            <person name="Meyer F."/>
            <person name="Mormann S."/>
            <person name="Munoz-Dorado J."/>
            <person name="Perez J."/>
            <person name="Pradella S."/>
            <person name="Rachid S."/>
            <person name="Raddatz G."/>
            <person name="Rosenau F."/>
            <person name="Rueckert C."/>
            <person name="Sasse F."/>
            <person name="Scharfe M."/>
            <person name="Schuster S.C."/>
            <person name="Suen G."/>
            <person name="Treuner-Lange A."/>
            <person name="Velicer G.J."/>
            <person name="Vorholter F.-J."/>
            <person name="Weissman K.J."/>
            <person name="Welch R.D."/>
            <person name="Wenzel S.C."/>
            <person name="Whitworth D.E."/>
            <person name="Wilhelm S."/>
            <person name="Wittmann C."/>
            <person name="Bloecker H."/>
            <person name="Puehler A."/>
            <person name="Mueller R."/>
        </authorList>
    </citation>
    <scope>NUCLEOTIDE SEQUENCE [LARGE SCALE GENOMIC DNA]</scope>
    <source>
        <strain evidence="3">So ce56</strain>
    </source>
</reference>
<dbReference type="HOGENOM" id="CLU_694272_0_0_7"/>
<feature type="compositionally biased region" description="Low complexity" evidence="1">
    <location>
        <begin position="178"/>
        <end position="204"/>
    </location>
</feature>
<feature type="region of interest" description="Disordered" evidence="1">
    <location>
        <begin position="106"/>
        <end position="204"/>
    </location>
</feature>
<evidence type="ECO:0000256" key="1">
    <source>
        <dbReference type="SAM" id="MobiDB-lite"/>
    </source>
</evidence>